<protein>
    <submittedName>
        <fullName evidence="6">Amino acid transporter</fullName>
    </submittedName>
</protein>
<evidence type="ECO:0000256" key="4">
    <source>
        <dbReference type="ARBA" id="ARBA00023136"/>
    </source>
</evidence>
<comment type="caution">
    <text evidence="6">The sequence shown here is derived from an EMBL/GenBank/DDBJ whole genome shotgun (WGS) entry which is preliminary data.</text>
</comment>
<organism evidence="6 7">
    <name type="scientific">Parapedobacter defluvii</name>
    <dbReference type="NCBI Taxonomy" id="2045106"/>
    <lineage>
        <taxon>Bacteria</taxon>
        <taxon>Pseudomonadati</taxon>
        <taxon>Bacteroidota</taxon>
        <taxon>Sphingobacteriia</taxon>
        <taxon>Sphingobacteriales</taxon>
        <taxon>Sphingobacteriaceae</taxon>
        <taxon>Parapedobacter</taxon>
    </lineage>
</organism>
<proteinExistence type="predicted"/>
<evidence type="ECO:0000313" key="6">
    <source>
        <dbReference type="EMBL" id="GGC35684.1"/>
    </source>
</evidence>
<keyword evidence="4 5" id="KW-0472">Membrane</keyword>
<dbReference type="Pfam" id="PF13520">
    <property type="entry name" value="AA_permease_2"/>
    <property type="match status" value="1"/>
</dbReference>
<dbReference type="InterPro" id="IPR002293">
    <property type="entry name" value="AA/rel_permease1"/>
</dbReference>
<evidence type="ECO:0000256" key="5">
    <source>
        <dbReference type="SAM" id="Phobius"/>
    </source>
</evidence>
<accession>A0ABQ1M7I9</accession>
<dbReference type="Gene3D" id="1.20.1740.10">
    <property type="entry name" value="Amino acid/polyamine transporter I"/>
    <property type="match status" value="1"/>
</dbReference>
<dbReference type="Proteomes" id="UP000597338">
    <property type="component" value="Unassembled WGS sequence"/>
</dbReference>
<feature type="transmembrane region" description="Helical" evidence="5">
    <location>
        <begin position="218"/>
        <end position="240"/>
    </location>
</feature>
<feature type="transmembrane region" description="Helical" evidence="5">
    <location>
        <begin position="421"/>
        <end position="443"/>
    </location>
</feature>
<reference evidence="7" key="1">
    <citation type="journal article" date="2019" name="Int. J. Syst. Evol. Microbiol.">
        <title>The Global Catalogue of Microorganisms (GCM) 10K type strain sequencing project: providing services to taxonomists for standard genome sequencing and annotation.</title>
        <authorList>
            <consortium name="The Broad Institute Genomics Platform"/>
            <consortium name="The Broad Institute Genome Sequencing Center for Infectious Disease"/>
            <person name="Wu L."/>
            <person name="Ma J."/>
        </authorList>
    </citation>
    <scope>NUCLEOTIDE SEQUENCE [LARGE SCALE GENOMIC DNA]</scope>
    <source>
        <strain evidence="7">CGMCC 1.15342</strain>
    </source>
</reference>
<feature type="transmembrane region" description="Helical" evidence="5">
    <location>
        <begin position="140"/>
        <end position="159"/>
    </location>
</feature>
<gene>
    <name evidence="6" type="ORF">GCM10011386_29780</name>
</gene>
<evidence type="ECO:0000256" key="2">
    <source>
        <dbReference type="ARBA" id="ARBA00022692"/>
    </source>
</evidence>
<feature type="transmembrane region" description="Helical" evidence="5">
    <location>
        <begin position="20"/>
        <end position="41"/>
    </location>
</feature>
<keyword evidence="2 5" id="KW-0812">Transmembrane</keyword>
<evidence type="ECO:0000313" key="7">
    <source>
        <dbReference type="Proteomes" id="UP000597338"/>
    </source>
</evidence>
<feature type="transmembrane region" description="Helical" evidence="5">
    <location>
        <begin position="92"/>
        <end position="120"/>
    </location>
</feature>
<evidence type="ECO:0000256" key="3">
    <source>
        <dbReference type="ARBA" id="ARBA00022989"/>
    </source>
</evidence>
<feature type="transmembrane region" description="Helical" evidence="5">
    <location>
        <begin position="449"/>
        <end position="467"/>
    </location>
</feature>
<dbReference type="InterPro" id="IPR050598">
    <property type="entry name" value="AminoAcid_Transporter"/>
</dbReference>
<feature type="transmembrane region" description="Helical" evidence="5">
    <location>
        <begin position="47"/>
        <end position="71"/>
    </location>
</feature>
<keyword evidence="3 5" id="KW-1133">Transmembrane helix</keyword>
<sequence length="482" mass="52512">MKIVPEQHEDMKRELGLLDATMLVAGSMIGSGIFIVSSDIVRNVGSAGWLIFIWLLTGLITVIAAMSYGELSAMFPKAGGQYVYLREAYNRLVAFLYGWSLFMVIQAGTIAAVGVAFAKFTAYIFPALSDENVLWDLGNVKINAAQLVAIATVVILTWVNSRGVRNGKVIQTVFTLIKILSLGGLIVMGLIGAFNTQIWNTNWAAAWDTVRWDTESGAAIPIGGAAVFAGIVSAMVGSLFSSDAWNNVTFIAGEIRNPRRNIGMSLFLGTMIVTVIYVSANLMYLATLSMEQIAFAPADRVAVVAAQAIFGEVGTLVIAVMIMVSTFGCNNGLILAGARVYYTMAQDGLFFKRAGELNKFEVPGWGLWAQCIWTSVLCLTGRYGDLLNYVIFVVLIFYALTIGGVFILRRKRPDVERPYKAFGYPVLPAFYILAASTICVGLLIYQPTFTWPGLVIVLLGIPVFFVWNKKGFAMDAQIDTDD</sequence>
<dbReference type="PIRSF" id="PIRSF006060">
    <property type="entry name" value="AA_transporter"/>
    <property type="match status" value="1"/>
</dbReference>
<feature type="transmembrane region" description="Helical" evidence="5">
    <location>
        <begin position="179"/>
        <end position="198"/>
    </location>
</feature>
<keyword evidence="7" id="KW-1185">Reference proteome</keyword>
<feature type="transmembrane region" description="Helical" evidence="5">
    <location>
        <begin position="261"/>
        <end position="280"/>
    </location>
</feature>
<dbReference type="PANTHER" id="PTHR11785">
    <property type="entry name" value="AMINO ACID TRANSPORTER"/>
    <property type="match status" value="1"/>
</dbReference>
<evidence type="ECO:0000256" key="1">
    <source>
        <dbReference type="ARBA" id="ARBA00004141"/>
    </source>
</evidence>
<dbReference type="RefSeq" id="WP_188752073.1">
    <property type="nucleotide sequence ID" value="NZ_BMIK01000010.1"/>
</dbReference>
<comment type="subcellular location">
    <subcellularLocation>
        <location evidence="1">Membrane</location>
        <topology evidence="1">Multi-pass membrane protein</topology>
    </subcellularLocation>
</comment>
<name>A0ABQ1M7I9_9SPHI</name>
<feature type="transmembrane region" description="Helical" evidence="5">
    <location>
        <begin position="389"/>
        <end position="409"/>
    </location>
</feature>
<dbReference type="PANTHER" id="PTHR11785:SF512">
    <property type="entry name" value="SOBREMESA, ISOFORM B"/>
    <property type="match status" value="1"/>
</dbReference>
<dbReference type="EMBL" id="BMIK01000010">
    <property type="protein sequence ID" value="GGC35684.1"/>
    <property type="molecule type" value="Genomic_DNA"/>
</dbReference>